<name>A0A4R3M637_9BURK</name>
<evidence type="ECO:0000256" key="3">
    <source>
        <dbReference type="ARBA" id="ARBA00022552"/>
    </source>
</evidence>
<dbReference type="PANTHER" id="PTHR11207:SF0">
    <property type="entry name" value="RIBONUCLEASE 3"/>
    <property type="match status" value="1"/>
</dbReference>
<keyword evidence="9" id="KW-0819">tRNA processing</keyword>
<evidence type="ECO:0000259" key="12">
    <source>
        <dbReference type="PROSITE" id="PS50142"/>
    </source>
</evidence>
<comment type="subunit">
    <text evidence="9">Homodimer.</text>
</comment>
<feature type="region of interest" description="Disordered" evidence="10">
    <location>
        <begin position="226"/>
        <end position="253"/>
    </location>
</feature>
<dbReference type="GO" id="GO:0005737">
    <property type="term" value="C:cytoplasm"/>
    <property type="evidence" value="ECO:0007669"/>
    <property type="project" value="UniProtKB-SubCell"/>
</dbReference>
<dbReference type="CDD" id="cd00593">
    <property type="entry name" value="RIBOc"/>
    <property type="match status" value="1"/>
</dbReference>
<dbReference type="SMART" id="SM00535">
    <property type="entry name" value="RIBOc"/>
    <property type="match status" value="1"/>
</dbReference>
<dbReference type="FunFam" id="1.10.1520.10:FF:000001">
    <property type="entry name" value="Ribonuclease 3"/>
    <property type="match status" value="1"/>
</dbReference>
<accession>A0A4R3M637</accession>
<dbReference type="Proteomes" id="UP000295525">
    <property type="component" value="Unassembled WGS sequence"/>
</dbReference>
<dbReference type="PROSITE" id="PS50142">
    <property type="entry name" value="RNASE_3_2"/>
    <property type="match status" value="1"/>
</dbReference>
<dbReference type="SMART" id="SM00358">
    <property type="entry name" value="DSRM"/>
    <property type="match status" value="1"/>
</dbReference>
<feature type="binding site" evidence="9">
    <location>
        <position position="39"/>
    </location>
    <ligand>
        <name>Mg(2+)</name>
        <dbReference type="ChEBI" id="CHEBI:18420"/>
    </ligand>
</feature>
<dbReference type="GO" id="GO:0006364">
    <property type="term" value="P:rRNA processing"/>
    <property type="evidence" value="ECO:0007669"/>
    <property type="project" value="UniProtKB-UniRule"/>
</dbReference>
<dbReference type="RefSeq" id="WP_132581565.1">
    <property type="nucleotide sequence ID" value="NZ_SMAJ01000005.1"/>
</dbReference>
<dbReference type="OrthoDB" id="9805026at2"/>
<evidence type="ECO:0000256" key="7">
    <source>
        <dbReference type="ARBA" id="ARBA00022801"/>
    </source>
</evidence>
<dbReference type="PANTHER" id="PTHR11207">
    <property type="entry name" value="RIBONUCLEASE III"/>
    <property type="match status" value="1"/>
</dbReference>
<sequence>MTSLASLESALDYQFRDGALLEQAVTHRSHSAHHNERLEFLGDSVLNFVVAALLFKRFSKIDEGDLSRSRANLVKQSSLADIAQRLSLSQYLRLGEGELKSGGFRRPSILADAVEAIFGAVFLDSGFESAQKVIARQYAPILVNIDPKTLGKDPKTLLQELLQGRKIALPVYTVIATHGAAHNQLFEVECSIAKLEITVTAGGASRRAAEQAAATLAIAAVEALAPPKGSRGGARARKSTQLSLPVAVPQETQ</sequence>
<keyword evidence="6 9" id="KW-0255">Endonuclease</keyword>
<keyword evidence="9" id="KW-0699">rRNA-binding</keyword>
<dbReference type="InterPro" id="IPR000999">
    <property type="entry name" value="RNase_III_dom"/>
</dbReference>
<keyword evidence="4 9" id="KW-0507">mRNA processing</keyword>
<evidence type="ECO:0000256" key="10">
    <source>
        <dbReference type="SAM" id="MobiDB-lite"/>
    </source>
</evidence>
<dbReference type="HAMAP" id="MF_00104">
    <property type="entry name" value="RNase_III"/>
    <property type="match status" value="1"/>
</dbReference>
<feature type="binding site" evidence="9">
    <location>
        <position position="115"/>
    </location>
    <ligand>
        <name>Mg(2+)</name>
        <dbReference type="ChEBI" id="CHEBI:18420"/>
    </ligand>
</feature>
<evidence type="ECO:0000259" key="11">
    <source>
        <dbReference type="PROSITE" id="PS50137"/>
    </source>
</evidence>
<keyword evidence="14" id="KW-1185">Reference proteome</keyword>
<dbReference type="AlphaFoldDB" id="A0A4R3M637"/>
<evidence type="ECO:0000313" key="13">
    <source>
        <dbReference type="EMBL" id="TCT08512.1"/>
    </source>
</evidence>
<proteinExistence type="inferred from homology"/>
<dbReference type="InterPro" id="IPR014720">
    <property type="entry name" value="dsRBD_dom"/>
</dbReference>
<dbReference type="GO" id="GO:0010468">
    <property type="term" value="P:regulation of gene expression"/>
    <property type="evidence" value="ECO:0007669"/>
    <property type="project" value="TreeGrafter"/>
</dbReference>
<evidence type="ECO:0000313" key="14">
    <source>
        <dbReference type="Proteomes" id="UP000295525"/>
    </source>
</evidence>
<evidence type="ECO:0000256" key="6">
    <source>
        <dbReference type="ARBA" id="ARBA00022759"/>
    </source>
</evidence>
<dbReference type="GO" id="GO:0003725">
    <property type="term" value="F:double-stranded RNA binding"/>
    <property type="evidence" value="ECO:0007669"/>
    <property type="project" value="TreeGrafter"/>
</dbReference>
<keyword evidence="9" id="KW-0479">Metal-binding</keyword>
<protein>
    <recommendedName>
        <fullName evidence="9">Ribonuclease 3</fullName>
        <ecNumber evidence="9">3.1.26.3</ecNumber>
    </recommendedName>
    <alternativeName>
        <fullName evidence="9">Ribonuclease III</fullName>
        <shortName evidence="9">RNase III</shortName>
    </alternativeName>
</protein>
<dbReference type="SUPFAM" id="SSF69065">
    <property type="entry name" value="RNase III domain-like"/>
    <property type="match status" value="1"/>
</dbReference>
<evidence type="ECO:0000256" key="5">
    <source>
        <dbReference type="ARBA" id="ARBA00022722"/>
    </source>
</evidence>
<dbReference type="SUPFAM" id="SSF54768">
    <property type="entry name" value="dsRNA-binding domain-like"/>
    <property type="match status" value="1"/>
</dbReference>
<keyword evidence="8 9" id="KW-0694">RNA-binding</keyword>
<gene>
    <name evidence="9" type="primary">rnc</name>
    <name evidence="13" type="ORF">EDC26_10563</name>
</gene>
<feature type="domain" description="RNase III" evidence="12">
    <location>
        <begin position="4"/>
        <end position="126"/>
    </location>
</feature>
<dbReference type="NCBIfam" id="TIGR02191">
    <property type="entry name" value="RNaseIII"/>
    <property type="match status" value="1"/>
</dbReference>
<evidence type="ECO:0000256" key="4">
    <source>
        <dbReference type="ARBA" id="ARBA00022664"/>
    </source>
</evidence>
<keyword evidence="5 9" id="KW-0540">Nuclease</keyword>
<feature type="active site" evidence="9">
    <location>
        <position position="115"/>
    </location>
</feature>
<comment type="caution">
    <text evidence="13">The sequence shown here is derived from an EMBL/GenBank/DDBJ whole genome shotgun (WGS) entry which is preliminary data.</text>
</comment>
<keyword evidence="9" id="KW-0460">Magnesium</keyword>
<feature type="binding site" evidence="9">
    <location>
        <position position="112"/>
    </location>
    <ligand>
        <name>Mg(2+)</name>
        <dbReference type="ChEBI" id="CHEBI:18420"/>
    </ligand>
</feature>
<comment type="catalytic activity">
    <reaction evidence="1 9">
        <text>Endonucleolytic cleavage to 5'-phosphomonoester.</text>
        <dbReference type="EC" id="3.1.26.3"/>
    </reaction>
</comment>
<feature type="domain" description="DRBM" evidence="11">
    <location>
        <begin position="153"/>
        <end position="223"/>
    </location>
</feature>
<comment type="subcellular location">
    <subcellularLocation>
        <location evidence="9">Cytoplasm</location>
    </subcellularLocation>
</comment>
<dbReference type="GO" id="GO:0004525">
    <property type="term" value="F:ribonuclease III activity"/>
    <property type="evidence" value="ECO:0007669"/>
    <property type="project" value="UniProtKB-UniRule"/>
</dbReference>
<dbReference type="GO" id="GO:0046872">
    <property type="term" value="F:metal ion binding"/>
    <property type="evidence" value="ECO:0007669"/>
    <property type="project" value="UniProtKB-KW"/>
</dbReference>
<evidence type="ECO:0000256" key="9">
    <source>
        <dbReference type="HAMAP-Rule" id="MF_00104"/>
    </source>
</evidence>
<dbReference type="InterPro" id="IPR036389">
    <property type="entry name" value="RNase_III_sf"/>
</dbReference>
<evidence type="ECO:0000256" key="2">
    <source>
        <dbReference type="ARBA" id="ARBA00010183"/>
    </source>
</evidence>
<keyword evidence="3 9" id="KW-0698">rRNA processing</keyword>
<dbReference type="PROSITE" id="PS50137">
    <property type="entry name" value="DS_RBD"/>
    <property type="match status" value="1"/>
</dbReference>
<dbReference type="EC" id="3.1.26.3" evidence="9"/>
<dbReference type="InterPro" id="IPR011907">
    <property type="entry name" value="RNase_III"/>
</dbReference>
<dbReference type="Gene3D" id="3.30.160.20">
    <property type="match status" value="1"/>
</dbReference>
<dbReference type="PROSITE" id="PS00517">
    <property type="entry name" value="RNASE_3_1"/>
    <property type="match status" value="1"/>
</dbReference>
<organism evidence="13 14">
    <name type="scientific">Paralcaligenes ureilyticus</name>
    <dbReference type="NCBI Taxonomy" id="627131"/>
    <lineage>
        <taxon>Bacteria</taxon>
        <taxon>Pseudomonadati</taxon>
        <taxon>Pseudomonadota</taxon>
        <taxon>Betaproteobacteria</taxon>
        <taxon>Burkholderiales</taxon>
        <taxon>Alcaligenaceae</taxon>
        <taxon>Paralcaligenes</taxon>
    </lineage>
</organism>
<dbReference type="GO" id="GO:0006397">
    <property type="term" value="P:mRNA processing"/>
    <property type="evidence" value="ECO:0007669"/>
    <property type="project" value="UniProtKB-UniRule"/>
</dbReference>
<feature type="active site" evidence="9">
    <location>
        <position position="43"/>
    </location>
</feature>
<comment type="similarity">
    <text evidence="2">Belongs to the ribonuclease III family.</text>
</comment>
<dbReference type="Pfam" id="PF14622">
    <property type="entry name" value="Ribonucleas_3_3"/>
    <property type="match status" value="1"/>
</dbReference>
<reference evidence="13 14" key="1">
    <citation type="submission" date="2019-03" db="EMBL/GenBank/DDBJ databases">
        <title>Genomic Encyclopedia of Type Strains, Phase IV (KMG-IV): sequencing the most valuable type-strain genomes for metagenomic binning, comparative biology and taxonomic classification.</title>
        <authorList>
            <person name="Goeker M."/>
        </authorList>
    </citation>
    <scope>NUCLEOTIDE SEQUENCE [LARGE SCALE GENOMIC DNA]</scope>
    <source>
        <strain evidence="13 14">DSM 24591</strain>
    </source>
</reference>
<dbReference type="Pfam" id="PF00035">
    <property type="entry name" value="dsrm"/>
    <property type="match status" value="1"/>
</dbReference>
<comment type="cofactor">
    <cofactor evidence="9">
        <name>Mg(2+)</name>
        <dbReference type="ChEBI" id="CHEBI:18420"/>
    </cofactor>
</comment>
<evidence type="ECO:0000256" key="1">
    <source>
        <dbReference type="ARBA" id="ARBA00000109"/>
    </source>
</evidence>
<evidence type="ECO:0000256" key="8">
    <source>
        <dbReference type="ARBA" id="ARBA00022884"/>
    </source>
</evidence>
<keyword evidence="7 9" id="KW-0378">Hydrolase</keyword>
<keyword evidence="9" id="KW-0963">Cytoplasm</keyword>
<dbReference type="GO" id="GO:0008033">
    <property type="term" value="P:tRNA processing"/>
    <property type="evidence" value="ECO:0007669"/>
    <property type="project" value="UniProtKB-KW"/>
</dbReference>
<dbReference type="CDD" id="cd10845">
    <property type="entry name" value="DSRM_RNAse_III_family"/>
    <property type="match status" value="1"/>
</dbReference>
<dbReference type="EMBL" id="SMAJ01000005">
    <property type="protein sequence ID" value="TCT08512.1"/>
    <property type="molecule type" value="Genomic_DNA"/>
</dbReference>
<comment type="function">
    <text evidence="9">Digests double-stranded RNA. Involved in the processing of primary rRNA transcript to yield the immediate precursors to the large and small rRNAs (23S and 16S). Processes some mRNAs, and tRNAs when they are encoded in the rRNA operon. Processes pre-crRNA and tracrRNA of type II CRISPR loci if present in the organism.</text>
</comment>
<dbReference type="GO" id="GO:0019843">
    <property type="term" value="F:rRNA binding"/>
    <property type="evidence" value="ECO:0007669"/>
    <property type="project" value="UniProtKB-KW"/>
</dbReference>
<dbReference type="Gene3D" id="1.10.1520.10">
    <property type="entry name" value="Ribonuclease III domain"/>
    <property type="match status" value="1"/>
</dbReference>